<comment type="subcellular location">
    <subcellularLocation>
        <location evidence="1 7">Cell membrane</location>
        <topology evidence="1 7">Multi-pass membrane protein</topology>
    </subcellularLocation>
</comment>
<dbReference type="AlphaFoldDB" id="A0A9W6V3D4"/>
<feature type="compositionally biased region" description="Low complexity" evidence="8">
    <location>
        <begin position="1"/>
        <end position="15"/>
    </location>
</feature>
<accession>A0A9W6V3D4</accession>
<keyword evidence="4 7" id="KW-0812">Transmembrane</keyword>
<proteinExistence type="inferred from homology"/>
<dbReference type="PANTHER" id="PTHR30151:SF38">
    <property type="entry name" value="ALIPHATIC SULFONATES TRANSPORT PERMEASE PROTEIN SSUC-RELATED"/>
    <property type="match status" value="1"/>
</dbReference>
<evidence type="ECO:0000256" key="5">
    <source>
        <dbReference type="ARBA" id="ARBA00022989"/>
    </source>
</evidence>
<dbReference type="Proteomes" id="UP001165041">
    <property type="component" value="Unassembled WGS sequence"/>
</dbReference>
<keyword evidence="2 7" id="KW-0813">Transport</keyword>
<feature type="transmembrane region" description="Helical" evidence="7">
    <location>
        <begin position="121"/>
        <end position="141"/>
    </location>
</feature>
<dbReference type="InterPro" id="IPR035906">
    <property type="entry name" value="MetI-like_sf"/>
</dbReference>
<dbReference type="Pfam" id="PF00528">
    <property type="entry name" value="BPD_transp_1"/>
    <property type="match status" value="1"/>
</dbReference>
<organism evidence="10 11">
    <name type="scientific">Kitasatospora phosalacinea</name>
    <dbReference type="NCBI Taxonomy" id="2065"/>
    <lineage>
        <taxon>Bacteria</taxon>
        <taxon>Bacillati</taxon>
        <taxon>Actinomycetota</taxon>
        <taxon>Actinomycetes</taxon>
        <taxon>Kitasatosporales</taxon>
        <taxon>Streptomycetaceae</taxon>
        <taxon>Kitasatospora</taxon>
    </lineage>
</organism>
<comment type="caution">
    <text evidence="10">The sequence shown here is derived from an EMBL/GenBank/DDBJ whole genome shotgun (WGS) entry which is preliminary data.</text>
</comment>
<evidence type="ECO:0000256" key="8">
    <source>
        <dbReference type="SAM" id="MobiDB-lite"/>
    </source>
</evidence>
<gene>
    <name evidence="10" type="ORF">Kpho02_32840</name>
</gene>
<evidence type="ECO:0000256" key="1">
    <source>
        <dbReference type="ARBA" id="ARBA00004651"/>
    </source>
</evidence>
<dbReference type="FunFam" id="1.10.3720.10:FF:000003">
    <property type="entry name" value="Aliphatic sulfonate ABC transporter permease"/>
    <property type="match status" value="1"/>
</dbReference>
<dbReference type="RefSeq" id="WP_285736801.1">
    <property type="nucleotide sequence ID" value="NZ_BSSA01000010.1"/>
</dbReference>
<dbReference type="InterPro" id="IPR000515">
    <property type="entry name" value="MetI-like"/>
</dbReference>
<feature type="transmembrane region" description="Helical" evidence="7">
    <location>
        <begin position="147"/>
        <end position="171"/>
    </location>
</feature>
<dbReference type="CDD" id="cd06261">
    <property type="entry name" value="TM_PBP2"/>
    <property type="match status" value="1"/>
</dbReference>
<sequence>MATTEARTPSAAPSAPRRRVPGPGGRRRIPFARALGPLLLLATWQLCSVTGILDPQTLAPPGAVGQQARELLISGQLGHHLWVSLQRAALGLAFGATTGVLLALLAGLSRLGEALIDGTAQLFRALPILALVPLAILWFGIGEEVKIILVALGTFFPIYVNTHAALTGLDLRWAELAATVGLNRRQFLRRIALPGAAPGFFTGLRLAVTVSWLVLVVSEQINAASGIGYLMEQARTFGQTDVIVVGLVVYGLLGLASDTLVRLLERRALQWRTTLG</sequence>
<dbReference type="PROSITE" id="PS50928">
    <property type="entry name" value="ABC_TM1"/>
    <property type="match status" value="1"/>
</dbReference>
<evidence type="ECO:0000256" key="3">
    <source>
        <dbReference type="ARBA" id="ARBA00022475"/>
    </source>
</evidence>
<evidence type="ECO:0000259" key="9">
    <source>
        <dbReference type="PROSITE" id="PS50928"/>
    </source>
</evidence>
<feature type="transmembrane region" description="Helical" evidence="7">
    <location>
        <begin position="88"/>
        <end position="109"/>
    </location>
</feature>
<evidence type="ECO:0000313" key="10">
    <source>
        <dbReference type="EMBL" id="GLW70985.1"/>
    </source>
</evidence>
<evidence type="ECO:0000256" key="2">
    <source>
        <dbReference type="ARBA" id="ARBA00022448"/>
    </source>
</evidence>
<evidence type="ECO:0000256" key="6">
    <source>
        <dbReference type="ARBA" id="ARBA00023136"/>
    </source>
</evidence>
<dbReference type="Gene3D" id="1.10.3720.10">
    <property type="entry name" value="MetI-like"/>
    <property type="match status" value="1"/>
</dbReference>
<dbReference type="PANTHER" id="PTHR30151">
    <property type="entry name" value="ALKANE SULFONATE ABC TRANSPORTER-RELATED, MEMBRANE SUBUNIT"/>
    <property type="match status" value="1"/>
</dbReference>
<keyword evidence="6 7" id="KW-0472">Membrane</keyword>
<keyword evidence="3" id="KW-1003">Cell membrane</keyword>
<dbReference type="SUPFAM" id="SSF161098">
    <property type="entry name" value="MetI-like"/>
    <property type="match status" value="1"/>
</dbReference>
<evidence type="ECO:0000313" key="11">
    <source>
        <dbReference type="Proteomes" id="UP001165041"/>
    </source>
</evidence>
<feature type="compositionally biased region" description="Basic residues" evidence="8">
    <location>
        <begin position="16"/>
        <end position="26"/>
    </location>
</feature>
<protein>
    <submittedName>
        <fullName evidence="10">ABC transporter permease</fullName>
    </submittedName>
</protein>
<feature type="transmembrane region" description="Helical" evidence="7">
    <location>
        <begin position="34"/>
        <end position="53"/>
    </location>
</feature>
<feature type="transmembrane region" description="Helical" evidence="7">
    <location>
        <begin position="191"/>
        <end position="215"/>
    </location>
</feature>
<name>A0A9W6V3D4_9ACTN</name>
<comment type="similarity">
    <text evidence="7">Belongs to the binding-protein-dependent transport system permease family.</text>
</comment>
<evidence type="ECO:0000256" key="4">
    <source>
        <dbReference type="ARBA" id="ARBA00022692"/>
    </source>
</evidence>
<evidence type="ECO:0000256" key="7">
    <source>
        <dbReference type="RuleBase" id="RU363032"/>
    </source>
</evidence>
<dbReference type="GO" id="GO:0042918">
    <property type="term" value="P:alkanesulfonate transmembrane transport"/>
    <property type="evidence" value="ECO:0007669"/>
    <property type="project" value="UniProtKB-ARBA"/>
</dbReference>
<feature type="domain" description="ABC transmembrane type-1" evidence="9">
    <location>
        <begin position="81"/>
        <end position="261"/>
    </location>
</feature>
<keyword evidence="5 7" id="KW-1133">Transmembrane helix</keyword>
<feature type="region of interest" description="Disordered" evidence="8">
    <location>
        <begin position="1"/>
        <end position="26"/>
    </location>
</feature>
<reference evidence="10" key="1">
    <citation type="submission" date="2023-02" db="EMBL/GenBank/DDBJ databases">
        <title>Kitasatospora phosalacinea NBRC 14627.</title>
        <authorList>
            <person name="Ichikawa N."/>
            <person name="Sato H."/>
            <person name="Tonouchi N."/>
        </authorList>
    </citation>
    <scope>NUCLEOTIDE SEQUENCE</scope>
    <source>
        <strain evidence="10">NBRC 14627</strain>
    </source>
</reference>
<dbReference type="EMBL" id="BSSA01000010">
    <property type="protein sequence ID" value="GLW70985.1"/>
    <property type="molecule type" value="Genomic_DNA"/>
</dbReference>
<dbReference type="GO" id="GO:0005886">
    <property type="term" value="C:plasma membrane"/>
    <property type="evidence" value="ECO:0007669"/>
    <property type="project" value="UniProtKB-SubCell"/>
</dbReference>
<feature type="transmembrane region" description="Helical" evidence="7">
    <location>
        <begin position="242"/>
        <end position="264"/>
    </location>
</feature>